<keyword evidence="1" id="KW-0732">Signal</keyword>
<gene>
    <name evidence="2" type="ORF">EPJ69_09250</name>
</gene>
<dbReference type="AlphaFoldDB" id="A0A5C8E3N2"/>
<sequence>MNNTKIIFKSLLIMIVAISLFTVSCSKDEGGTTTPTTPAKPITITGQNITDALKKIPDITIGKTKISFSAIVGRATIEITGTALTSGGSDTMITQADLQTKIKDGLKVSGATVDAKVTGTVPTIDKTDNITVTITITPASGNSFSTTELTPYTKTGNDVVVKLTLKPQNTKKWDGQ</sequence>
<evidence type="ECO:0000313" key="3">
    <source>
        <dbReference type="Proteomes" id="UP000324707"/>
    </source>
</evidence>
<dbReference type="Proteomes" id="UP000324707">
    <property type="component" value="Unassembled WGS sequence"/>
</dbReference>
<protein>
    <recommendedName>
        <fullName evidence="4">Lipoprotein</fullName>
    </recommendedName>
</protein>
<proteinExistence type="predicted"/>
<accession>A0A5C8E3N2</accession>
<evidence type="ECO:0008006" key="4">
    <source>
        <dbReference type="Google" id="ProtNLM"/>
    </source>
</evidence>
<evidence type="ECO:0000256" key="1">
    <source>
        <dbReference type="SAM" id="SignalP"/>
    </source>
</evidence>
<feature type="signal peptide" evidence="1">
    <location>
        <begin position="1"/>
        <end position="26"/>
    </location>
</feature>
<dbReference type="EMBL" id="SAXX01000022">
    <property type="protein sequence ID" value="TXJ31012.1"/>
    <property type="molecule type" value="Genomic_DNA"/>
</dbReference>
<name>A0A5C8E3N2_9SPIR</name>
<evidence type="ECO:0000313" key="2">
    <source>
        <dbReference type="EMBL" id="TXJ31012.1"/>
    </source>
</evidence>
<comment type="caution">
    <text evidence="2">The sequence shown here is derived from an EMBL/GenBank/DDBJ whole genome shotgun (WGS) entry which is preliminary data.</text>
</comment>
<dbReference type="RefSeq" id="WP_147737151.1">
    <property type="nucleotide sequence ID" value="NZ_SAXX01000022.1"/>
</dbReference>
<feature type="chain" id="PRO_5022987154" description="Lipoprotein" evidence="1">
    <location>
        <begin position="27"/>
        <end position="176"/>
    </location>
</feature>
<dbReference type="PROSITE" id="PS51257">
    <property type="entry name" value="PROKAR_LIPOPROTEIN"/>
    <property type="match status" value="1"/>
</dbReference>
<organism evidence="2 3">
    <name type="scientific">Brachyspira aalborgi</name>
    <dbReference type="NCBI Taxonomy" id="29522"/>
    <lineage>
        <taxon>Bacteria</taxon>
        <taxon>Pseudomonadati</taxon>
        <taxon>Spirochaetota</taxon>
        <taxon>Spirochaetia</taxon>
        <taxon>Brachyspirales</taxon>
        <taxon>Brachyspiraceae</taxon>
        <taxon>Brachyspira</taxon>
    </lineage>
</organism>
<reference evidence="2 3" key="1">
    <citation type="journal article" date="1992" name="Lakartidningen">
        <title>[Penicillin V and not amoxicillin is the first choice preparation in acute otitis].</title>
        <authorList>
            <person name="Kamme C."/>
            <person name="Lundgren K."/>
            <person name="Prellner K."/>
        </authorList>
    </citation>
    <scope>NUCLEOTIDE SEQUENCE [LARGE SCALE GENOMIC DNA]</scope>
    <source>
        <strain evidence="2 3">PC5538III-lc</strain>
    </source>
</reference>